<organism evidence="1 2">
    <name type="scientific">Austropuccinia psidii MF-1</name>
    <dbReference type="NCBI Taxonomy" id="1389203"/>
    <lineage>
        <taxon>Eukaryota</taxon>
        <taxon>Fungi</taxon>
        <taxon>Dikarya</taxon>
        <taxon>Basidiomycota</taxon>
        <taxon>Pucciniomycotina</taxon>
        <taxon>Pucciniomycetes</taxon>
        <taxon>Pucciniales</taxon>
        <taxon>Sphaerophragmiaceae</taxon>
        <taxon>Austropuccinia</taxon>
    </lineage>
</organism>
<keyword evidence="2" id="KW-1185">Reference proteome</keyword>
<sequence>MLVENVSSNLKSNTSIVLSIQHTFAMFKKLNIEADELEGLIVQVSCHAPPSLNQEASDQLITAAILSKGNEKPSPTFVGQVIINASQRQEDKPCVSSPFVYWVSDTQDPTPFFPKPSTPQSSCPMLTQGDVC</sequence>
<accession>A0A9Q3I833</accession>
<gene>
    <name evidence="1" type="ORF">O181_069435</name>
</gene>
<dbReference type="AlphaFoldDB" id="A0A9Q3I833"/>
<protein>
    <submittedName>
        <fullName evidence="1">Uncharacterized protein</fullName>
    </submittedName>
</protein>
<dbReference type="EMBL" id="AVOT02035374">
    <property type="protein sequence ID" value="MBW0529720.1"/>
    <property type="molecule type" value="Genomic_DNA"/>
</dbReference>
<name>A0A9Q3I833_9BASI</name>
<reference evidence="1" key="1">
    <citation type="submission" date="2021-03" db="EMBL/GenBank/DDBJ databases">
        <title>Draft genome sequence of rust myrtle Austropuccinia psidii MF-1, a brazilian biotype.</title>
        <authorList>
            <person name="Quecine M.C."/>
            <person name="Pachon D.M.R."/>
            <person name="Bonatelli M.L."/>
            <person name="Correr F.H."/>
            <person name="Franceschini L.M."/>
            <person name="Leite T.F."/>
            <person name="Margarido G.R.A."/>
            <person name="Almeida C.A."/>
            <person name="Ferrarezi J.A."/>
            <person name="Labate C.A."/>
        </authorList>
    </citation>
    <scope>NUCLEOTIDE SEQUENCE</scope>
    <source>
        <strain evidence="1">MF-1</strain>
    </source>
</reference>
<proteinExistence type="predicted"/>
<evidence type="ECO:0000313" key="1">
    <source>
        <dbReference type="EMBL" id="MBW0529720.1"/>
    </source>
</evidence>
<dbReference type="Proteomes" id="UP000765509">
    <property type="component" value="Unassembled WGS sequence"/>
</dbReference>
<comment type="caution">
    <text evidence="1">The sequence shown here is derived from an EMBL/GenBank/DDBJ whole genome shotgun (WGS) entry which is preliminary data.</text>
</comment>
<evidence type="ECO:0000313" key="2">
    <source>
        <dbReference type="Proteomes" id="UP000765509"/>
    </source>
</evidence>